<proteinExistence type="predicted"/>
<keyword evidence="3" id="KW-1185">Reference proteome</keyword>
<name>A0ABW0NJ95_9BURK</name>
<evidence type="ECO:0000313" key="2">
    <source>
        <dbReference type="EMBL" id="MFC5499238.1"/>
    </source>
</evidence>
<keyword evidence="1" id="KW-1133">Transmembrane helix</keyword>
<feature type="transmembrane region" description="Helical" evidence="1">
    <location>
        <begin position="17"/>
        <end position="39"/>
    </location>
</feature>
<protein>
    <submittedName>
        <fullName evidence="2">Type IV pilus modification protein PilV</fullName>
    </submittedName>
</protein>
<accession>A0ABW0NJ95</accession>
<organism evidence="2 3">
    <name type="scientific">Caenimonas terrae</name>
    <dbReference type="NCBI Taxonomy" id="696074"/>
    <lineage>
        <taxon>Bacteria</taxon>
        <taxon>Pseudomonadati</taxon>
        <taxon>Pseudomonadota</taxon>
        <taxon>Betaproteobacteria</taxon>
        <taxon>Burkholderiales</taxon>
        <taxon>Comamonadaceae</taxon>
        <taxon>Caenimonas</taxon>
    </lineage>
</organism>
<dbReference type="InterPro" id="IPR013362">
    <property type="entry name" value="Pilus_4_PilV"/>
</dbReference>
<evidence type="ECO:0000313" key="3">
    <source>
        <dbReference type="Proteomes" id="UP001596037"/>
    </source>
</evidence>
<keyword evidence="1" id="KW-0472">Membrane</keyword>
<sequence>MRKSNSFLQQGSSLIEVLVTILILSFGMLSLAGMMAYAVQMPKLSGYRATAMMLGASHVERMRANIAGFTGGAYNEAMTFNTVLATSNCVYPSCDAVAIASLDKAQSNAEMRRELPLGGMRMVCNGACTSREGDLWILWQEPSTFAAINNNNDECPASGTYTGTPRCIHIRFKL</sequence>
<dbReference type="RefSeq" id="WP_376851429.1">
    <property type="nucleotide sequence ID" value="NZ_JBHSMF010000009.1"/>
</dbReference>
<comment type="caution">
    <text evidence="2">The sequence shown here is derived from an EMBL/GenBank/DDBJ whole genome shotgun (WGS) entry which is preliminary data.</text>
</comment>
<evidence type="ECO:0000256" key="1">
    <source>
        <dbReference type="SAM" id="Phobius"/>
    </source>
</evidence>
<keyword evidence="1" id="KW-0812">Transmembrane</keyword>
<gene>
    <name evidence="2" type="primary">pilV</name>
    <name evidence="2" type="ORF">ACFPOE_16955</name>
</gene>
<dbReference type="EMBL" id="JBHSMF010000009">
    <property type="protein sequence ID" value="MFC5499238.1"/>
    <property type="molecule type" value="Genomic_DNA"/>
</dbReference>
<dbReference type="Proteomes" id="UP001596037">
    <property type="component" value="Unassembled WGS sequence"/>
</dbReference>
<dbReference type="NCBIfam" id="TIGR02523">
    <property type="entry name" value="type_IV_pilV"/>
    <property type="match status" value="1"/>
</dbReference>
<reference evidence="3" key="1">
    <citation type="journal article" date="2019" name="Int. J. Syst. Evol. Microbiol.">
        <title>The Global Catalogue of Microorganisms (GCM) 10K type strain sequencing project: providing services to taxonomists for standard genome sequencing and annotation.</title>
        <authorList>
            <consortium name="The Broad Institute Genomics Platform"/>
            <consortium name="The Broad Institute Genome Sequencing Center for Infectious Disease"/>
            <person name="Wu L."/>
            <person name="Ma J."/>
        </authorList>
    </citation>
    <scope>NUCLEOTIDE SEQUENCE [LARGE SCALE GENOMIC DNA]</scope>
    <source>
        <strain evidence="3">CCUG 57401</strain>
    </source>
</reference>